<gene>
    <name evidence="2" type="ORF">D4739_06995</name>
</gene>
<proteinExistence type="predicted"/>
<dbReference type="InterPro" id="IPR037119">
    <property type="entry name" value="Haem_oxidase_HugZ-like_sf"/>
</dbReference>
<name>A0A3A5HDE8_9ACTN</name>
<protein>
    <recommendedName>
        <fullName evidence="1">DUF2470 domain-containing protein</fullName>
    </recommendedName>
</protein>
<dbReference type="SUPFAM" id="SSF50475">
    <property type="entry name" value="FMN-binding split barrel"/>
    <property type="match status" value="1"/>
</dbReference>
<dbReference type="AlphaFoldDB" id="A0A3A5HDE8"/>
<evidence type="ECO:0000259" key="1">
    <source>
        <dbReference type="Pfam" id="PF10615"/>
    </source>
</evidence>
<feature type="domain" description="DUF2470" evidence="1">
    <location>
        <begin position="134"/>
        <end position="203"/>
    </location>
</feature>
<keyword evidence="3" id="KW-1185">Reference proteome</keyword>
<reference evidence="3" key="1">
    <citation type="submission" date="2018-09" db="EMBL/GenBank/DDBJ databases">
        <authorList>
            <person name="Zhu H."/>
        </authorList>
    </citation>
    <scope>NUCLEOTIDE SEQUENCE [LARGE SCALE GENOMIC DNA]</scope>
    <source>
        <strain evidence="3">K1W22B-1</strain>
    </source>
</reference>
<dbReference type="EMBL" id="QYRP01000002">
    <property type="protein sequence ID" value="RJS45997.1"/>
    <property type="molecule type" value="Genomic_DNA"/>
</dbReference>
<organism evidence="2 3">
    <name type="scientific">Nocardioides cavernaquae</name>
    <dbReference type="NCBI Taxonomy" id="2321396"/>
    <lineage>
        <taxon>Bacteria</taxon>
        <taxon>Bacillati</taxon>
        <taxon>Actinomycetota</taxon>
        <taxon>Actinomycetes</taxon>
        <taxon>Propionibacteriales</taxon>
        <taxon>Nocardioidaceae</taxon>
        <taxon>Nocardioides</taxon>
    </lineage>
</organism>
<dbReference type="Pfam" id="PF10615">
    <property type="entry name" value="DUF2470"/>
    <property type="match status" value="1"/>
</dbReference>
<dbReference type="Gene3D" id="3.20.180.10">
    <property type="entry name" value="PNP-oxidase-like"/>
    <property type="match status" value="1"/>
</dbReference>
<dbReference type="Proteomes" id="UP000276542">
    <property type="component" value="Unassembled WGS sequence"/>
</dbReference>
<evidence type="ECO:0000313" key="2">
    <source>
        <dbReference type="EMBL" id="RJS45997.1"/>
    </source>
</evidence>
<evidence type="ECO:0000313" key="3">
    <source>
        <dbReference type="Proteomes" id="UP000276542"/>
    </source>
</evidence>
<dbReference type="RefSeq" id="WP_120059896.1">
    <property type="nucleotide sequence ID" value="NZ_QYRP01000002.1"/>
</dbReference>
<dbReference type="InterPro" id="IPR019595">
    <property type="entry name" value="DUF2470"/>
</dbReference>
<sequence length="231" mass="25003">MPRPVFPHSPPGRSAAEHARDVLERSASAHVVWLDARGRCSGRIPGVVIDPYADEAATRAVVEIADAAPLPLRDRIRARLRIHGHAEFDEGRDGLLRIRPLAISLEVDGQDIPISANDLATAEPDPFAEVEGELLSHLVTAHPREYAALRHLLPGELAKAHVVPLAVDSHGLTLRAELRTGHRDVVLAFGRPAATGEDLRRELDLLARRTADVSAVFRAGPAAARICDPEL</sequence>
<comment type="caution">
    <text evidence="2">The sequence shown here is derived from an EMBL/GenBank/DDBJ whole genome shotgun (WGS) entry which is preliminary data.</text>
</comment>
<dbReference type="OrthoDB" id="3381348at2"/>
<accession>A0A3A5HDE8</accession>